<evidence type="ECO:0000256" key="1">
    <source>
        <dbReference type="ARBA" id="ARBA00022801"/>
    </source>
</evidence>
<keyword evidence="1" id="KW-0378">Hydrolase</keyword>
<dbReference type="GO" id="GO:0008614">
    <property type="term" value="P:pyridoxine metabolic process"/>
    <property type="evidence" value="ECO:0007669"/>
    <property type="project" value="TreeGrafter"/>
</dbReference>
<feature type="binding site" evidence="6">
    <location>
        <position position="135"/>
    </location>
    <ligand>
        <name>L-glutamine</name>
        <dbReference type="ChEBI" id="CHEBI:58359"/>
    </ligand>
</feature>
<evidence type="ECO:0000313" key="8">
    <source>
        <dbReference type="Proteomes" id="UP001344447"/>
    </source>
</evidence>
<dbReference type="Pfam" id="PF01174">
    <property type="entry name" value="SNO"/>
    <property type="match status" value="1"/>
</dbReference>
<keyword evidence="8" id="KW-1185">Reference proteome</keyword>
<evidence type="ECO:0008006" key="9">
    <source>
        <dbReference type="Google" id="ProtNLM"/>
    </source>
</evidence>
<sequence>MEPLINENQIKIGVLALQGGFREHVNMIKSIKHCFSECENKFKYSIIVEEVKSVSDIKKLNPHGMILPGGESTSMAIIASGNDDENIFTFLKDYLKQGHFIWGTCAGSIMLSNKVDGQKIGGQSLIGGLDVLISRNYFGRQIDSFETKINLNLKYGKNNNNNNNNININSVLSLENFEAIFIRAPAILDILDKENVEIIGDFIVTKKDGTKEKVITAVKQNNIIASVFHPELTNDNRFHKYFVQLVLNNHLTKINI</sequence>
<comment type="caution">
    <text evidence="7">The sequence shown here is derived from an EMBL/GenBank/DDBJ whole genome shotgun (WGS) entry which is preliminary data.</text>
</comment>
<keyword evidence="2" id="KW-0663">Pyridoxal phosphate</keyword>
<evidence type="ECO:0000256" key="2">
    <source>
        <dbReference type="ARBA" id="ARBA00022898"/>
    </source>
</evidence>
<protein>
    <recommendedName>
        <fullName evidence="9">Glutaminase</fullName>
    </recommendedName>
</protein>
<dbReference type="Proteomes" id="UP001344447">
    <property type="component" value="Unassembled WGS sequence"/>
</dbReference>
<dbReference type="GO" id="GO:1903600">
    <property type="term" value="C:glutaminase complex"/>
    <property type="evidence" value="ECO:0007669"/>
    <property type="project" value="TreeGrafter"/>
</dbReference>
<dbReference type="Gene3D" id="3.40.50.880">
    <property type="match status" value="1"/>
</dbReference>
<keyword evidence="4" id="KW-0456">Lyase</keyword>
<dbReference type="SUPFAM" id="SSF52317">
    <property type="entry name" value="Class I glutamine amidotransferase-like"/>
    <property type="match status" value="1"/>
</dbReference>
<name>A0AAN7YZT1_9MYCE</name>
<dbReference type="GO" id="GO:0042823">
    <property type="term" value="P:pyridoxal phosphate biosynthetic process"/>
    <property type="evidence" value="ECO:0007669"/>
    <property type="project" value="InterPro"/>
</dbReference>
<dbReference type="PIRSF" id="PIRSF005639">
    <property type="entry name" value="Glut_amidoT_SNO"/>
    <property type="match status" value="1"/>
</dbReference>
<dbReference type="FunFam" id="3.40.50.880:FF:000041">
    <property type="entry name" value="Glutamine amidotransferase subunit pdxT, putative"/>
    <property type="match status" value="1"/>
</dbReference>
<evidence type="ECO:0000256" key="5">
    <source>
        <dbReference type="PIRSR" id="PIRSR005639-1"/>
    </source>
</evidence>
<feature type="active site" description="Nucleophile" evidence="5">
    <location>
        <position position="105"/>
    </location>
</feature>
<proteinExistence type="predicted"/>
<dbReference type="PANTHER" id="PTHR31559:SF0">
    <property type="entry name" value="PYRIDOXAL 5'-PHOSPHATE SYNTHASE SUBUNIT SNO1-RELATED"/>
    <property type="match status" value="1"/>
</dbReference>
<gene>
    <name evidence="7" type="ORF">RB653_008483</name>
</gene>
<evidence type="ECO:0000256" key="6">
    <source>
        <dbReference type="PIRSR" id="PIRSR005639-2"/>
    </source>
</evidence>
<accession>A0AAN7YZT1</accession>
<dbReference type="InterPro" id="IPR029062">
    <property type="entry name" value="Class_I_gatase-like"/>
</dbReference>
<evidence type="ECO:0000256" key="4">
    <source>
        <dbReference type="ARBA" id="ARBA00023239"/>
    </source>
</evidence>
<feature type="active site" description="Charge relay system" evidence="5">
    <location>
        <position position="231"/>
    </location>
</feature>
<dbReference type="PROSITE" id="PS51130">
    <property type="entry name" value="PDXT_SNO_2"/>
    <property type="match status" value="1"/>
</dbReference>
<dbReference type="GO" id="GO:0004359">
    <property type="term" value="F:glutaminase activity"/>
    <property type="evidence" value="ECO:0007669"/>
    <property type="project" value="InterPro"/>
</dbReference>
<organism evidence="7 8">
    <name type="scientific">Dictyostelium firmibasis</name>
    <dbReference type="NCBI Taxonomy" id="79012"/>
    <lineage>
        <taxon>Eukaryota</taxon>
        <taxon>Amoebozoa</taxon>
        <taxon>Evosea</taxon>
        <taxon>Eumycetozoa</taxon>
        <taxon>Dictyostelia</taxon>
        <taxon>Dictyosteliales</taxon>
        <taxon>Dictyosteliaceae</taxon>
        <taxon>Dictyostelium</taxon>
    </lineage>
</organism>
<reference evidence="7 8" key="1">
    <citation type="submission" date="2023-11" db="EMBL/GenBank/DDBJ databases">
        <title>Dfirmibasis_genome.</title>
        <authorList>
            <person name="Edelbroek B."/>
            <person name="Kjellin J."/>
            <person name="Jerlstrom-Hultqvist J."/>
            <person name="Soderbom F."/>
        </authorList>
    </citation>
    <scope>NUCLEOTIDE SEQUENCE [LARGE SCALE GENOMIC DNA]</scope>
    <source>
        <strain evidence="7 8">TNS-C-14</strain>
    </source>
</reference>
<dbReference type="EMBL" id="JAVFKY010000003">
    <property type="protein sequence ID" value="KAK5578810.1"/>
    <property type="molecule type" value="Genomic_DNA"/>
</dbReference>
<dbReference type="GO" id="GO:0016829">
    <property type="term" value="F:lyase activity"/>
    <property type="evidence" value="ECO:0007669"/>
    <property type="project" value="UniProtKB-KW"/>
</dbReference>
<dbReference type="AlphaFoldDB" id="A0AAN7YZT1"/>
<dbReference type="InterPro" id="IPR002161">
    <property type="entry name" value="PdxT/SNO"/>
</dbReference>
<evidence type="ECO:0000256" key="3">
    <source>
        <dbReference type="ARBA" id="ARBA00022962"/>
    </source>
</evidence>
<feature type="active site" description="Charge relay system" evidence="5">
    <location>
        <position position="229"/>
    </location>
</feature>
<dbReference type="PANTHER" id="PTHR31559">
    <property type="entry name" value="PYRIDOXAL 5'-PHOSPHATE SYNTHASE SUBUNIT SNO"/>
    <property type="match status" value="1"/>
</dbReference>
<evidence type="ECO:0000313" key="7">
    <source>
        <dbReference type="EMBL" id="KAK5578810.1"/>
    </source>
</evidence>
<keyword evidence="3" id="KW-0315">Glutamine amidotransferase</keyword>
<dbReference type="CDD" id="cd01749">
    <property type="entry name" value="GATase1_PB"/>
    <property type="match status" value="1"/>
</dbReference>
<dbReference type="GO" id="GO:0005829">
    <property type="term" value="C:cytosol"/>
    <property type="evidence" value="ECO:0007669"/>
    <property type="project" value="TreeGrafter"/>
</dbReference>
<feature type="binding site" evidence="6">
    <location>
        <begin position="182"/>
        <end position="183"/>
    </location>
    <ligand>
        <name>L-glutamine</name>
        <dbReference type="ChEBI" id="CHEBI:58359"/>
    </ligand>
</feature>
<feature type="binding site" evidence="6">
    <location>
        <begin position="70"/>
        <end position="72"/>
    </location>
    <ligand>
        <name>L-glutamine</name>
        <dbReference type="ChEBI" id="CHEBI:58359"/>
    </ligand>
</feature>